<dbReference type="STRING" id="134849.SAMN05443668_13335"/>
<dbReference type="InterPro" id="IPR002347">
    <property type="entry name" value="SDR_fam"/>
</dbReference>
<comment type="similarity">
    <text evidence="1">Belongs to the short-chain dehydrogenases/reductases (SDR) family.</text>
</comment>
<accession>A0A1M7RPV7</accession>
<dbReference type="AlphaFoldDB" id="A0A1M7RPV7"/>
<dbReference type="SUPFAM" id="SSF51735">
    <property type="entry name" value="NAD(P)-binding Rossmann-fold domains"/>
    <property type="match status" value="1"/>
</dbReference>
<reference evidence="3 4" key="1">
    <citation type="submission" date="2016-11" db="EMBL/GenBank/DDBJ databases">
        <authorList>
            <person name="Jaros S."/>
            <person name="Januszkiewicz K."/>
            <person name="Wedrychowicz H."/>
        </authorList>
    </citation>
    <scope>NUCLEOTIDE SEQUENCE [LARGE SCALE GENOMIC DNA]</scope>
    <source>
        <strain evidence="3 4">DSM 46144</strain>
    </source>
</reference>
<dbReference type="CDD" id="cd05233">
    <property type="entry name" value="SDR_c"/>
    <property type="match status" value="1"/>
</dbReference>
<gene>
    <name evidence="3" type="ORF">SAMN05443668_13335</name>
</gene>
<evidence type="ECO:0000256" key="2">
    <source>
        <dbReference type="ARBA" id="ARBA00023002"/>
    </source>
</evidence>
<organism evidence="3 4">
    <name type="scientific">Cryptosporangium aurantiacum</name>
    <dbReference type="NCBI Taxonomy" id="134849"/>
    <lineage>
        <taxon>Bacteria</taxon>
        <taxon>Bacillati</taxon>
        <taxon>Actinomycetota</taxon>
        <taxon>Actinomycetes</taxon>
        <taxon>Cryptosporangiales</taxon>
        <taxon>Cryptosporangiaceae</taxon>
        <taxon>Cryptosporangium</taxon>
    </lineage>
</organism>
<name>A0A1M7RPV7_9ACTN</name>
<dbReference type="PRINTS" id="PR00081">
    <property type="entry name" value="GDHRDH"/>
</dbReference>
<evidence type="ECO:0000313" key="4">
    <source>
        <dbReference type="Proteomes" id="UP000184440"/>
    </source>
</evidence>
<dbReference type="RefSeq" id="WP_073266541.1">
    <property type="nucleotide sequence ID" value="NZ_FRCS01000033.1"/>
</dbReference>
<dbReference type="GO" id="GO:0016491">
    <property type="term" value="F:oxidoreductase activity"/>
    <property type="evidence" value="ECO:0007669"/>
    <property type="project" value="UniProtKB-KW"/>
</dbReference>
<dbReference type="PANTHER" id="PTHR43975:SF2">
    <property type="entry name" value="EG:BACR7A4.14 PROTEIN-RELATED"/>
    <property type="match status" value="1"/>
</dbReference>
<keyword evidence="2" id="KW-0560">Oxidoreductase</keyword>
<dbReference type="InterPro" id="IPR036291">
    <property type="entry name" value="NAD(P)-bd_dom_sf"/>
</dbReference>
<dbReference type="InterPro" id="IPR020904">
    <property type="entry name" value="Sc_DH/Rdtase_CS"/>
</dbReference>
<dbReference type="PANTHER" id="PTHR43975">
    <property type="entry name" value="ZGC:101858"/>
    <property type="match status" value="1"/>
</dbReference>
<dbReference type="Pfam" id="PF13561">
    <property type="entry name" value="adh_short_C2"/>
    <property type="match status" value="1"/>
</dbReference>
<keyword evidence="4" id="KW-1185">Reference proteome</keyword>
<dbReference type="PRINTS" id="PR00080">
    <property type="entry name" value="SDRFAMILY"/>
</dbReference>
<protein>
    <submittedName>
        <fullName evidence="3">NAD(P)-dependent dehydrogenase, short-chain alcohol dehydrogenase family</fullName>
    </submittedName>
</protein>
<dbReference type="EMBL" id="FRCS01000033">
    <property type="protein sequence ID" value="SHN48088.1"/>
    <property type="molecule type" value="Genomic_DNA"/>
</dbReference>
<dbReference type="PROSITE" id="PS00061">
    <property type="entry name" value="ADH_SHORT"/>
    <property type="match status" value="1"/>
</dbReference>
<proteinExistence type="inferred from homology"/>
<dbReference type="Proteomes" id="UP000184440">
    <property type="component" value="Unassembled WGS sequence"/>
</dbReference>
<dbReference type="OrthoDB" id="9803333at2"/>
<evidence type="ECO:0000256" key="1">
    <source>
        <dbReference type="ARBA" id="ARBA00006484"/>
    </source>
</evidence>
<dbReference type="Gene3D" id="3.40.50.720">
    <property type="entry name" value="NAD(P)-binding Rossmann-like Domain"/>
    <property type="match status" value="1"/>
</dbReference>
<dbReference type="FunFam" id="3.40.50.720:FF:000084">
    <property type="entry name" value="Short-chain dehydrogenase reductase"/>
    <property type="match status" value="1"/>
</dbReference>
<evidence type="ECO:0000313" key="3">
    <source>
        <dbReference type="EMBL" id="SHN48088.1"/>
    </source>
</evidence>
<sequence length="249" mass="25528">MTAPTSRPVALITGGTSGIGLATASLLAKSHTVVVTGRNPRSLAAAIRALPDDAIVLSADAGSLADADSVVNVVTRQLGRVDVVFLNAGIGVMRPIDAVDEALYDEHFAVNVKGQYFLLQKLLPLLGAGSSVVFNAALGAFRPVPNWSVYSATKGALLSIMRALSVELAGRGIRVNAVSPGPIETPAMTKLGLTDDALAGWRAETQRYVPLGRVGAADEVAQVVAFLASPAASFVTGAEIAVDGGMRVA</sequence>